<accession>A0A0L6VSY4</accession>
<name>A0A0L6VSY4_9BASI</name>
<dbReference type="Proteomes" id="UP000037035">
    <property type="component" value="Unassembled WGS sequence"/>
</dbReference>
<keyword evidence="3" id="KW-1185">Reference proteome</keyword>
<gene>
    <name evidence="2" type="ORF">VP01_10g8</name>
</gene>
<evidence type="ECO:0000256" key="1">
    <source>
        <dbReference type="SAM" id="MobiDB-lite"/>
    </source>
</evidence>
<reference evidence="2 3" key="1">
    <citation type="submission" date="2015-08" db="EMBL/GenBank/DDBJ databases">
        <title>Next Generation Sequencing and Analysis of the Genome of Puccinia sorghi L Schw, the Causal Agent of Maize Common Rust.</title>
        <authorList>
            <person name="Rochi L."/>
            <person name="Burguener G."/>
            <person name="Darino M."/>
            <person name="Turjanski A."/>
            <person name="Kreff E."/>
            <person name="Dieguez M.J."/>
            <person name="Sacco F."/>
        </authorList>
    </citation>
    <scope>NUCLEOTIDE SEQUENCE [LARGE SCALE GENOMIC DNA]</scope>
    <source>
        <strain evidence="2 3">RO10H11247</strain>
    </source>
</reference>
<dbReference type="VEuPathDB" id="FungiDB:VP01_10g8"/>
<proteinExistence type="predicted"/>
<feature type="compositionally biased region" description="Low complexity" evidence="1">
    <location>
        <begin position="62"/>
        <end position="75"/>
    </location>
</feature>
<evidence type="ECO:0000313" key="3">
    <source>
        <dbReference type="Proteomes" id="UP000037035"/>
    </source>
</evidence>
<comment type="caution">
    <text evidence="2">The sequence shown here is derived from an EMBL/GenBank/DDBJ whole genome shotgun (WGS) entry which is preliminary data.</text>
</comment>
<feature type="compositionally biased region" description="Basic residues" evidence="1">
    <location>
        <begin position="15"/>
        <end position="26"/>
    </location>
</feature>
<protein>
    <submittedName>
        <fullName evidence="2">Uncharacterized protein</fullName>
    </submittedName>
</protein>
<evidence type="ECO:0000313" key="2">
    <source>
        <dbReference type="EMBL" id="KNZ63799.1"/>
    </source>
</evidence>
<organism evidence="2 3">
    <name type="scientific">Puccinia sorghi</name>
    <dbReference type="NCBI Taxonomy" id="27349"/>
    <lineage>
        <taxon>Eukaryota</taxon>
        <taxon>Fungi</taxon>
        <taxon>Dikarya</taxon>
        <taxon>Basidiomycota</taxon>
        <taxon>Pucciniomycotina</taxon>
        <taxon>Pucciniomycetes</taxon>
        <taxon>Pucciniales</taxon>
        <taxon>Pucciniaceae</taxon>
        <taxon>Puccinia</taxon>
    </lineage>
</organism>
<dbReference type="AlphaFoldDB" id="A0A0L6VSY4"/>
<dbReference type="EMBL" id="LAVV01001111">
    <property type="protein sequence ID" value="KNZ63799.1"/>
    <property type="molecule type" value="Genomic_DNA"/>
</dbReference>
<feature type="region of interest" description="Disordered" evidence="1">
    <location>
        <begin position="1"/>
        <end position="102"/>
    </location>
</feature>
<sequence>MTFQNESYPNIRARQPGKRQITHIHHTVFGAAGRRRARCSTVSPAPFGNSPDSDTRAGASDPLRPARGSAPRAAPSKNMHKTMAVQSDARPQQKQPSDQEQGDVAGLEIGSLSNKILDALSPTNTKDVAGLCAAKLGMSGEEWRGLKGAGVIIYEPDGGRERAEGISSQRKRAGVSARTGKRSLNQLHTHWPPTLETDALILCILKAGGHILLRIRGPSTAWSHLQLQYLNLNCLRSLFVHRTILPHFLAHAKPSLHDSKKLHHRLQFLTFGSESEPDSCPSTASPNPEVEVILRAGAIIIPTFESLFRQGKRGESMFEELKRLCRHHPFVKVCLHVGLQAEIWARLAAKEEDDDERELEFLLRFLADKFDDINSHGERQKEHSLEQLARWVQLDRNIMAWLPSPPLPAQPRNEISTIASTFKLLRPLLSPHFRHFVIVVPDHCPRKLSRASLEDVELLTVTQLSQFLPTGVI</sequence>
<feature type="compositionally biased region" description="Polar residues" evidence="1">
    <location>
        <begin position="89"/>
        <end position="99"/>
    </location>
</feature>
<dbReference type="OrthoDB" id="2498365at2759"/>